<organism evidence="2 3">
    <name type="scientific">Mycoplasmopsis mucosicanis</name>
    <dbReference type="NCBI Taxonomy" id="458208"/>
    <lineage>
        <taxon>Bacteria</taxon>
        <taxon>Bacillati</taxon>
        <taxon>Mycoplasmatota</taxon>
        <taxon>Mycoplasmoidales</taxon>
        <taxon>Metamycoplasmataceae</taxon>
        <taxon>Mycoplasmopsis</taxon>
    </lineage>
</organism>
<dbReference type="RefSeq" id="WP_141484022.1">
    <property type="nucleotide sequence ID" value="NZ_SMDN01000008.1"/>
</dbReference>
<proteinExistence type="predicted"/>
<sequence length="130" mass="15164">MKQKRPQWLATLCLSSMSFGFYSILSVIFLAGIWPYQIAILNDVNINANLSKLPLNLQIVARIIGTLVSIWTLLNLFNHGLIIGTKKRYGIYERAWSFRICYIKHYTKSQQLKKVKLLPYRTEKIEVIFI</sequence>
<keyword evidence="1" id="KW-0472">Membrane</keyword>
<keyword evidence="1" id="KW-1133">Transmembrane helix</keyword>
<feature type="transmembrane region" description="Helical" evidence="1">
    <location>
        <begin position="59"/>
        <end position="78"/>
    </location>
</feature>
<evidence type="ECO:0000256" key="1">
    <source>
        <dbReference type="SAM" id="Phobius"/>
    </source>
</evidence>
<dbReference type="OrthoDB" id="400338at2"/>
<keyword evidence="3" id="KW-1185">Reference proteome</keyword>
<dbReference type="Proteomes" id="UP000320801">
    <property type="component" value="Unassembled WGS sequence"/>
</dbReference>
<name>A0A507SQ20_9BACT</name>
<evidence type="ECO:0000313" key="3">
    <source>
        <dbReference type="Proteomes" id="UP000320801"/>
    </source>
</evidence>
<comment type="caution">
    <text evidence="2">The sequence shown here is derived from an EMBL/GenBank/DDBJ whole genome shotgun (WGS) entry which is preliminary data.</text>
</comment>
<gene>
    <name evidence="2" type="ORF">E1I18_02490</name>
</gene>
<evidence type="ECO:0000313" key="2">
    <source>
        <dbReference type="EMBL" id="TQC51428.1"/>
    </source>
</evidence>
<reference evidence="2 3" key="1">
    <citation type="submission" date="2019-03" db="EMBL/GenBank/DDBJ databases">
        <title>Characterization of a novel Mycoplasma cynos real-time PCR assay.</title>
        <authorList>
            <person name="Tallmadge R.L."/>
            <person name="Mitchell P.K."/>
            <person name="Goodman L."/>
        </authorList>
    </citation>
    <scope>NUCLEOTIDE SEQUENCE [LARGE SCALE GENOMIC DNA]</scope>
    <source>
        <strain evidence="2 3">1642</strain>
    </source>
</reference>
<protein>
    <submittedName>
        <fullName evidence="2">Uncharacterized protein</fullName>
    </submittedName>
</protein>
<keyword evidence="1" id="KW-0812">Transmembrane</keyword>
<dbReference type="AlphaFoldDB" id="A0A507SQ20"/>
<dbReference type="EMBL" id="SMDN01000008">
    <property type="protein sequence ID" value="TQC51428.1"/>
    <property type="molecule type" value="Genomic_DNA"/>
</dbReference>
<feature type="transmembrane region" description="Helical" evidence="1">
    <location>
        <begin position="12"/>
        <end position="39"/>
    </location>
</feature>
<accession>A0A507SQ20</accession>